<accession>A0A1R1PXV8</accession>
<dbReference type="PANTHER" id="PTHR22741:SF10">
    <property type="entry name" value="COILED-COIL DOMAIN-CONTAINING PROTEIN CG32809"/>
    <property type="match status" value="1"/>
</dbReference>
<feature type="domain" description="Actin interacting protein 3 C-terminal" evidence="4">
    <location>
        <begin position="525"/>
        <end position="1041"/>
    </location>
</feature>
<reference evidence="6" key="1">
    <citation type="submission" date="2017-01" db="EMBL/GenBank/DDBJ databases">
        <authorList>
            <person name="Wang Y."/>
            <person name="White M."/>
            <person name="Kvist S."/>
            <person name="Moncalvo J.-M."/>
        </authorList>
    </citation>
    <scope>NUCLEOTIDE SEQUENCE [LARGE SCALE GENOMIC DNA]</scope>
    <source>
        <strain evidence="6">COL-18-3</strain>
    </source>
</reference>
<feature type="compositionally biased region" description="Basic and acidic residues" evidence="3">
    <location>
        <begin position="99"/>
        <end position="109"/>
    </location>
</feature>
<organism evidence="5 6">
    <name type="scientific">Zancudomyces culisetae</name>
    <name type="common">Gut fungus</name>
    <name type="synonym">Smittium culisetae</name>
    <dbReference type="NCBI Taxonomy" id="1213189"/>
    <lineage>
        <taxon>Eukaryota</taxon>
        <taxon>Fungi</taxon>
        <taxon>Fungi incertae sedis</taxon>
        <taxon>Zoopagomycota</taxon>
        <taxon>Kickxellomycotina</taxon>
        <taxon>Harpellomycetes</taxon>
        <taxon>Harpellales</taxon>
        <taxon>Legeriomycetaceae</taxon>
        <taxon>Zancudomyces</taxon>
    </lineage>
</organism>
<protein>
    <submittedName>
        <fullName evidence="5">Bud site selection protein 6</fullName>
    </submittedName>
</protein>
<keyword evidence="1 2" id="KW-0175">Coiled coil</keyword>
<dbReference type="InterPro" id="IPR051825">
    <property type="entry name" value="SRCIN1"/>
</dbReference>
<feature type="region of interest" description="Disordered" evidence="3">
    <location>
        <begin position="77"/>
        <end position="109"/>
    </location>
</feature>
<feature type="compositionally biased region" description="Basic and acidic residues" evidence="3">
    <location>
        <begin position="223"/>
        <end position="232"/>
    </location>
</feature>
<evidence type="ECO:0000313" key="6">
    <source>
        <dbReference type="Proteomes" id="UP000188320"/>
    </source>
</evidence>
<dbReference type="InterPro" id="IPR022782">
    <property type="entry name" value="AIP3-like_C"/>
</dbReference>
<dbReference type="SMART" id="SM00806">
    <property type="entry name" value="AIP3"/>
    <property type="match status" value="1"/>
</dbReference>
<feature type="region of interest" description="Disordered" evidence="3">
    <location>
        <begin position="255"/>
        <end position="330"/>
    </location>
</feature>
<dbReference type="InterPro" id="IPR005613">
    <property type="entry name" value="AIP3_C"/>
</dbReference>
<feature type="compositionally biased region" description="Polar residues" evidence="3">
    <location>
        <begin position="697"/>
        <end position="726"/>
    </location>
</feature>
<comment type="caution">
    <text evidence="5">The sequence shown here is derived from an EMBL/GenBank/DDBJ whole genome shotgun (WGS) entry which is preliminary data.</text>
</comment>
<feature type="compositionally biased region" description="Basic and acidic residues" evidence="3">
    <location>
        <begin position="26"/>
        <end position="54"/>
    </location>
</feature>
<dbReference type="Gene3D" id="1.20.58.1540">
    <property type="entry name" value="Actin interacting protein 3, C-terminal domain"/>
    <property type="match status" value="1"/>
</dbReference>
<sequence>MKSIGNLFSRTRSGEKKGLKKTASVVKDKEKTSKDIHKPKTTDGMNSRRERDIVETSGQGSRVRASLKTTFDEKSSVINPHGLTSRTESDVQKYNVSDKAPRTPGEKGVYEDNMQYYRDKSHKLYGREAKSITNSNDLFHIPHSNQNKHIPLRRKISDGGQDMLEFHGMNETKYRENLNKELPAVKNIEMANTESEMNTISETQRERSATINNIRAENVSDGTSKERDPFQSKRVDDYKANRKNIIEENWEGYVPMRKSGEGTGTDVQKGVTKDAETRQDVDSQPQPRKSGEIAQLLDVGDQTDTKGRPFSHEIGVMTKGTIPPPIPKRPSKNIIPDYYFRRESIGCKKLETGEIKISTEVDLNEKEDLSNDRIRASTLKFRLSRNNTIGAGLENESELLSLENSKKMATDLKLSADRVNLKSEDRTLENSSTGRRTEDSLANQLFNTSTIFSERTEKISDGDLIKGGYEDYKQRGAVSGVLKSGTGEQAEKHAQNKAPRVVRQINLSSLTGAGSEIKTNKSKVFLQMGDQIKQTYASNVINKMGLYNLFLQNFPNELNVVNNSEIPKFSIWNGRSNIFEELSDYSALKEGSVIRLNHEWEPNGGINTPSLKSPVLYLSAHQGDVAPERRNRDFASARTAPDENIHAIRKDIQDLKLYVFNSLQVELASKLEHVLKVRTEELSRNVLEKYMHEETTSHLNRNSDSGSSNTQIGRSSIQGEASQSDNSATLKLVEDAILASKSKEKEIENLKKENQALMAKVNSLNTQVEVSSSNIKRLEEQLNKAHNQVESLTVLGSERQQSATSEIIHPGRVSLNDGKLRLKTTYNDLALKMTDSEILINELRKDVVARGSIPSQDLLDKSASELAFIKTSAQDLAAFISSTCDSWKKTWEYELKNIVSEQQFVKHVNGELSVLLTDVSTLEDVLGKINQVIELKTSQNYTKRIPMTALHVVDAEDRDLLTAARSNVLTEIQLLNVNHQQRVDALEQSERLRKLTADPKESSEFGKELASFVDSSMLKQTELTSSGGYSEFETKLQEKNDKILKEMFQNNSKKPKKKR</sequence>
<proteinExistence type="predicted"/>
<dbReference type="PANTHER" id="PTHR22741">
    <property type="entry name" value="P140CAP/SNIP-RELATED"/>
    <property type="match status" value="1"/>
</dbReference>
<evidence type="ECO:0000259" key="4">
    <source>
        <dbReference type="SMART" id="SM00806"/>
    </source>
</evidence>
<feature type="compositionally biased region" description="Polar residues" evidence="3">
    <location>
        <begin position="1"/>
        <end position="11"/>
    </location>
</feature>
<evidence type="ECO:0000256" key="3">
    <source>
        <dbReference type="SAM" id="MobiDB-lite"/>
    </source>
</evidence>
<dbReference type="Pfam" id="PF03915">
    <property type="entry name" value="AIP3"/>
    <property type="match status" value="1"/>
</dbReference>
<feature type="region of interest" description="Disordered" evidence="3">
    <location>
        <begin position="196"/>
        <end position="232"/>
    </location>
</feature>
<dbReference type="GO" id="GO:0051286">
    <property type="term" value="C:cell tip"/>
    <property type="evidence" value="ECO:0007669"/>
    <property type="project" value="TreeGrafter"/>
</dbReference>
<dbReference type="OrthoDB" id="783096at2759"/>
<evidence type="ECO:0000256" key="1">
    <source>
        <dbReference type="ARBA" id="ARBA00023054"/>
    </source>
</evidence>
<name>A0A1R1PXV8_ZANCU</name>
<feature type="compositionally biased region" description="Polar residues" evidence="3">
    <location>
        <begin position="77"/>
        <end position="86"/>
    </location>
</feature>
<evidence type="ECO:0000256" key="2">
    <source>
        <dbReference type="SAM" id="Coils"/>
    </source>
</evidence>
<dbReference type="GO" id="GO:0030010">
    <property type="term" value="P:establishment of cell polarity"/>
    <property type="evidence" value="ECO:0007669"/>
    <property type="project" value="TreeGrafter"/>
</dbReference>
<feature type="compositionally biased region" description="Basic and acidic residues" evidence="3">
    <location>
        <begin position="271"/>
        <end position="281"/>
    </location>
</feature>
<feature type="region of interest" description="Disordered" evidence="3">
    <location>
        <begin position="1"/>
        <end position="65"/>
    </location>
</feature>
<dbReference type="GO" id="GO:0005737">
    <property type="term" value="C:cytoplasm"/>
    <property type="evidence" value="ECO:0007669"/>
    <property type="project" value="TreeGrafter"/>
</dbReference>
<dbReference type="Proteomes" id="UP000188320">
    <property type="component" value="Unassembled WGS sequence"/>
</dbReference>
<gene>
    <name evidence="5" type="ORF">AX774_g619</name>
</gene>
<dbReference type="EMBL" id="LSSK01000042">
    <property type="protein sequence ID" value="OMH85811.1"/>
    <property type="molecule type" value="Genomic_DNA"/>
</dbReference>
<dbReference type="AlphaFoldDB" id="A0A1R1PXV8"/>
<feature type="region of interest" description="Disordered" evidence="3">
    <location>
        <begin position="694"/>
        <end position="726"/>
    </location>
</feature>
<evidence type="ECO:0000313" key="5">
    <source>
        <dbReference type="EMBL" id="OMH85811.1"/>
    </source>
</evidence>
<dbReference type="GO" id="GO:0005519">
    <property type="term" value="F:cytoskeletal regulatory protein binding"/>
    <property type="evidence" value="ECO:0007669"/>
    <property type="project" value="InterPro"/>
</dbReference>
<keyword evidence="6" id="KW-1185">Reference proteome</keyword>
<feature type="coiled-coil region" evidence="2">
    <location>
        <begin position="733"/>
        <end position="795"/>
    </location>
</feature>